<dbReference type="EMBL" id="CP101509">
    <property type="protein sequence ID" value="UTV30190.1"/>
    <property type="molecule type" value="Genomic_DNA"/>
</dbReference>
<evidence type="ECO:0000313" key="1">
    <source>
        <dbReference type="EMBL" id="UTV30190.1"/>
    </source>
</evidence>
<dbReference type="Pfam" id="PF11363">
    <property type="entry name" value="DUF3164"/>
    <property type="match status" value="1"/>
</dbReference>
<dbReference type="RefSeq" id="WP_255391534.1">
    <property type="nucleotide sequence ID" value="NZ_CP101509.1"/>
</dbReference>
<protein>
    <submittedName>
        <fullName evidence="1">DUF3164 family protein</fullName>
    </submittedName>
</protein>
<gene>
    <name evidence="1" type="ORF">NNL38_16525</name>
</gene>
<evidence type="ECO:0000313" key="2">
    <source>
        <dbReference type="Proteomes" id="UP001057998"/>
    </source>
</evidence>
<reference evidence="1" key="1">
    <citation type="submission" date="2022-07" db="EMBL/GenBank/DDBJ databases">
        <title>Genome sequencing of Photobacterium atrarenae GJH2-4.</title>
        <authorList>
            <person name="Park S.-J."/>
        </authorList>
    </citation>
    <scope>NUCLEOTIDE SEQUENCE</scope>
    <source>
        <strain evidence="1">GJH2-4</strain>
    </source>
</reference>
<organism evidence="1 2">
    <name type="scientific">Photobacterium atrarenae</name>
    <dbReference type="NCBI Taxonomy" id="865757"/>
    <lineage>
        <taxon>Bacteria</taxon>
        <taxon>Pseudomonadati</taxon>
        <taxon>Pseudomonadota</taxon>
        <taxon>Gammaproteobacteria</taxon>
        <taxon>Vibrionales</taxon>
        <taxon>Vibrionaceae</taxon>
        <taxon>Photobacterium</taxon>
    </lineage>
</organism>
<dbReference type="InterPro" id="IPR021505">
    <property type="entry name" value="Phage_B3_Orf6"/>
</dbReference>
<dbReference type="Proteomes" id="UP001057998">
    <property type="component" value="Chromosome 2"/>
</dbReference>
<name>A0ABY5GN13_9GAMM</name>
<proteinExistence type="predicted"/>
<accession>A0ABY5GN13</accession>
<sequence length="209" mass="23490">MNTQETKAPAVPEGYRQNALGDLVPESRIKPIDLIRDELVKKVVAKARIEQTRLANFKSESMAEVADFIDLSAEEYDVKYGGAKGNVTLTSFDGKYRLVRAKGEQRVFDERMQAGKAKLDEIINRRSEGADDLIKALVERAFRVNKQGHIDVNQVLGLRNINEDDPEWTAAIDAMADSIQVIGTSSYLRLYERTENGSYKQIPLDISKL</sequence>
<keyword evidence="2" id="KW-1185">Reference proteome</keyword>